<gene>
    <name evidence="9" type="ORF">GGR89_002327</name>
</gene>
<dbReference type="SMART" id="SM00911">
    <property type="entry name" value="HWE_HK"/>
    <property type="match status" value="1"/>
</dbReference>
<keyword evidence="10" id="KW-1185">Reference proteome</keyword>
<dbReference type="Gene3D" id="3.30.565.10">
    <property type="entry name" value="Histidine kinase-like ATPase, C-terminal domain"/>
    <property type="match status" value="1"/>
</dbReference>
<dbReference type="PANTHER" id="PTHR41523:SF7">
    <property type="entry name" value="HISTIDINE KINASE"/>
    <property type="match status" value="1"/>
</dbReference>
<feature type="domain" description="Signal transduction histidine kinase HWE region" evidence="8">
    <location>
        <begin position="186"/>
        <end position="266"/>
    </location>
</feature>
<dbReference type="Pfam" id="PF08448">
    <property type="entry name" value="PAS_4"/>
    <property type="match status" value="1"/>
</dbReference>
<keyword evidence="3" id="KW-0597">Phosphoprotein</keyword>
<dbReference type="Proteomes" id="UP000531251">
    <property type="component" value="Unassembled WGS sequence"/>
</dbReference>
<dbReference type="InterPro" id="IPR035965">
    <property type="entry name" value="PAS-like_dom_sf"/>
</dbReference>
<dbReference type="PANTHER" id="PTHR41523">
    <property type="entry name" value="TWO-COMPONENT SYSTEM SENSOR PROTEIN"/>
    <property type="match status" value="1"/>
</dbReference>
<keyword evidence="4" id="KW-0808">Transferase</keyword>
<comment type="caution">
    <text evidence="9">The sequence shown here is derived from an EMBL/GenBank/DDBJ whole genome shotgun (WGS) entry which is preliminary data.</text>
</comment>
<protein>
    <recommendedName>
        <fullName evidence="2">histidine kinase</fullName>
        <ecNumber evidence="2">2.7.13.3</ecNumber>
    </recommendedName>
</protein>
<evidence type="ECO:0000256" key="3">
    <source>
        <dbReference type="ARBA" id="ARBA00022553"/>
    </source>
</evidence>
<comment type="catalytic activity">
    <reaction evidence="1">
        <text>ATP + protein L-histidine = ADP + protein N-phospho-L-histidine.</text>
        <dbReference type="EC" id="2.7.13.3"/>
    </reaction>
</comment>
<organism evidence="9 10">
    <name type="scientific">Sphingomonas trueperi</name>
    <dbReference type="NCBI Taxonomy" id="53317"/>
    <lineage>
        <taxon>Bacteria</taxon>
        <taxon>Pseudomonadati</taxon>
        <taxon>Pseudomonadota</taxon>
        <taxon>Alphaproteobacteria</taxon>
        <taxon>Sphingomonadales</taxon>
        <taxon>Sphingomonadaceae</taxon>
        <taxon>Sphingomonas</taxon>
    </lineage>
</organism>
<dbReference type="Pfam" id="PF07536">
    <property type="entry name" value="HWE_HK"/>
    <property type="match status" value="1"/>
</dbReference>
<evidence type="ECO:0000256" key="4">
    <source>
        <dbReference type="ARBA" id="ARBA00022679"/>
    </source>
</evidence>
<evidence type="ECO:0000313" key="10">
    <source>
        <dbReference type="Proteomes" id="UP000531251"/>
    </source>
</evidence>
<dbReference type="EMBL" id="JAATJB010000006">
    <property type="protein sequence ID" value="NJB98000.1"/>
    <property type="molecule type" value="Genomic_DNA"/>
</dbReference>
<dbReference type="RefSeq" id="WP_125976880.1">
    <property type="nucleotide sequence ID" value="NZ_BAAADY010000001.1"/>
</dbReference>
<dbReference type="GO" id="GO:0005524">
    <property type="term" value="F:ATP binding"/>
    <property type="evidence" value="ECO:0007669"/>
    <property type="project" value="UniProtKB-KW"/>
</dbReference>
<dbReference type="AlphaFoldDB" id="A0A7X5Y1E3"/>
<dbReference type="SUPFAM" id="SSF55785">
    <property type="entry name" value="PYP-like sensor domain (PAS domain)"/>
    <property type="match status" value="1"/>
</dbReference>
<accession>A0A7X5Y1E3</accession>
<dbReference type="Gene3D" id="3.30.450.20">
    <property type="entry name" value="PAS domain"/>
    <property type="match status" value="1"/>
</dbReference>
<dbReference type="InterPro" id="IPR013656">
    <property type="entry name" value="PAS_4"/>
</dbReference>
<sequence>MRTRSGFESAALSERFSGRDALLRRVAGDAPEAWVREVAEHTARQSEIFVELINKCPFGIYLVDDALTIVAMNERSQEGAFRNVRPVIGRSFEEAMRILWPVTVAEEIVGHFRHTLETGEPYRSNAFVEPRADVDHVEGYEWELHSARLPGGGRGVICYYFDSTELRDAQRALVEAARRQRLLIDELNHRVKNMLSVVQSLARQTIGRSPDPAAAQLAFEGRLGALARAHDTLTRVHWEKAELAEVVAGAFDSCGVADRVRIGGPTIWLDSRIAVTVAMALHELSTNAIKYGALSTESGAVDFTWRVEKGAQRLLLEWRERGGPAVTPPTRRGFGTRMLERALAGDLKAQVRLDFAPEGLVCTIEATAPALFDESAVPGDGIA</sequence>
<keyword evidence="6 9" id="KW-0418">Kinase</keyword>
<dbReference type="InterPro" id="IPR011102">
    <property type="entry name" value="Sig_transdc_His_kinase_HWE"/>
</dbReference>
<dbReference type="InterPro" id="IPR036890">
    <property type="entry name" value="HATPase_C_sf"/>
</dbReference>
<proteinExistence type="predicted"/>
<keyword evidence="5" id="KW-0547">Nucleotide-binding</keyword>
<dbReference type="EC" id="2.7.13.3" evidence="2"/>
<evidence type="ECO:0000256" key="6">
    <source>
        <dbReference type="ARBA" id="ARBA00022777"/>
    </source>
</evidence>
<evidence type="ECO:0000256" key="7">
    <source>
        <dbReference type="ARBA" id="ARBA00022840"/>
    </source>
</evidence>
<dbReference type="GO" id="GO:0004673">
    <property type="term" value="F:protein histidine kinase activity"/>
    <property type="evidence" value="ECO:0007669"/>
    <property type="project" value="UniProtKB-EC"/>
</dbReference>
<evidence type="ECO:0000256" key="1">
    <source>
        <dbReference type="ARBA" id="ARBA00000085"/>
    </source>
</evidence>
<reference evidence="9 10" key="1">
    <citation type="submission" date="2020-03" db="EMBL/GenBank/DDBJ databases">
        <title>Genomic Encyclopedia of Type Strains, Phase IV (KMG-IV): sequencing the most valuable type-strain genomes for metagenomic binning, comparative biology and taxonomic classification.</title>
        <authorList>
            <person name="Goeker M."/>
        </authorList>
    </citation>
    <scope>NUCLEOTIDE SEQUENCE [LARGE SCALE GENOMIC DNA]</scope>
    <source>
        <strain evidence="9 10">DSM 7225</strain>
    </source>
</reference>
<name>A0A7X5Y1E3_9SPHN</name>
<evidence type="ECO:0000313" key="9">
    <source>
        <dbReference type="EMBL" id="NJB98000.1"/>
    </source>
</evidence>
<evidence type="ECO:0000256" key="5">
    <source>
        <dbReference type="ARBA" id="ARBA00022741"/>
    </source>
</evidence>
<keyword evidence="7" id="KW-0067">ATP-binding</keyword>
<evidence type="ECO:0000259" key="8">
    <source>
        <dbReference type="SMART" id="SM00911"/>
    </source>
</evidence>
<evidence type="ECO:0000256" key="2">
    <source>
        <dbReference type="ARBA" id="ARBA00012438"/>
    </source>
</evidence>